<feature type="compositionally biased region" description="Polar residues" evidence="1">
    <location>
        <begin position="178"/>
        <end position="190"/>
    </location>
</feature>
<evidence type="ECO:0000313" key="3">
    <source>
        <dbReference type="Proteomes" id="UP000006753"/>
    </source>
</evidence>
<sequence length="649" mass="69586">MLEFHSLGKRRDEKRCSGLQPTVVMWGTAVCPELKLQCGPGSRAHDPSSPSIRAAVTVAAPTTTTTKTATITRTNTVEMPSVIQQTTEQESGCLPRTMSAELPASNPFRRRIYAALPSAMSERPSANSQISADYAEPQTDPVGGEGTGVLKKITKKVRVHSPPPPSLSSPTISDSSSTVGNEIYNTSGRPTKSAIPREEDPFENATADTSDDEETSRLGRVPANPFSKTLETMENPGRGTGTVPPRKASNAGRASMDVDAFKRLLMTGNSGLATPPTQTGAQAHVAHALGNGGSSTDTTSLCRQSVFEAIQEPLTESPRTSHEISEPDDDRRGLVAEMSHSSAGRKKPPPPSSRHGKMINMELKNENTPISTQSPPTSGSITSQHYISSSQHSQTDLNKPLPPAPNRASHDSERESIFDKESAGKTPEPPSPSPSLRYKTPPAPPLTRRHSQKMAESKLRRAGSTRLSPNPEEEPPRVPSSGSENRRKSSESARAPPPPPSRRLGSLRVSPKTCVNSPSTVSLPAPPPARRSSRSLTGGRPSSVYSLDLSSTNKRSSVVAPPPPPPRHHGTSPESQLFGDSQRRSGEYHRSTEVTRPGSSSSSSLLHENLHEEPVQIPAQASKLDVLADLSKLQREIDALRTQSVKRIT</sequence>
<feature type="compositionally biased region" description="Polar residues" evidence="1">
    <location>
        <begin position="543"/>
        <end position="556"/>
    </location>
</feature>
<dbReference type="InParanoid" id="K1WBZ7"/>
<dbReference type="EMBL" id="JH921444">
    <property type="protein sequence ID" value="EKD14910.1"/>
    <property type="molecule type" value="Genomic_DNA"/>
</dbReference>
<feature type="compositionally biased region" description="Basic and acidic residues" evidence="1">
    <location>
        <begin position="408"/>
        <end position="423"/>
    </location>
</feature>
<keyword evidence="3" id="KW-1185">Reference proteome</keyword>
<dbReference type="OrthoDB" id="428854at2759"/>
<accession>K1WBZ7</accession>
<evidence type="ECO:0000313" key="2">
    <source>
        <dbReference type="EMBL" id="EKD14910.1"/>
    </source>
</evidence>
<dbReference type="Proteomes" id="UP000006753">
    <property type="component" value="Unassembled WGS sequence"/>
</dbReference>
<reference evidence="2 3" key="1">
    <citation type="journal article" date="2012" name="BMC Genomics">
        <title>Sequencing the genome of Marssonina brunnea reveals fungus-poplar co-evolution.</title>
        <authorList>
            <person name="Zhu S."/>
            <person name="Cao Y.-Z."/>
            <person name="Jiang C."/>
            <person name="Tan B.-Y."/>
            <person name="Wang Z."/>
            <person name="Feng S."/>
            <person name="Zhang L."/>
            <person name="Su X.-H."/>
            <person name="Brejova B."/>
            <person name="Vinar T."/>
            <person name="Xu M."/>
            <person name="Wang M.-X."/>
            <person name="Zhang S.-G."/>
            <person name="Huang M.-R."/>
            <person name="Wu R."/>
            <person name="Zhou Y."/>
        </authorList>
    </citation>
    <scope>NUCLEOTIDE SEQUENCE [LARGE SCALE GENOMIC DNA]</scope>
    <source>
        <strain evidence="2 3">MB_m1</strain>
    </source>
</reference>
<dbReference type="OMA" id="AFTRMLM"/>
<dbReference type="GeneID" id="18763056"/>
<feature type="compositionally biased region" description="Low complexity" evidence="1">
    <location>
        <begin position="502"/>
        <end position="511"/>
    </location>
</feature>
<feature type="region of interest" description="Disordered" evidence="1">
    <location>
        <begin position="157"/>
        <end position="253"/>
    </location>
</feature>
<dbReference type="HOGENOM" id="CLU_022034_0_0_1"/>
<name>K1WBZ7_MARBU</name>
<dbReference type="KEGG" id="mbe:MBM_07121"/>
<evidence type="ECO:0000256" key="1">
    <source>
        <dbReference type="SAM" id="MobiDB-lite"/>
    </source>
</evidence>
<feature type="compositionally biased region" description="Basic and acidic residues" evidence="1">
    <location>
        <begin position="319"/>
        <end position="334"/>
    </location>
</feature>
<feature type="compositionally biased region" description="Polar residues" evidence="1">
    <location>
        <begin position="366"/>
        <end position="377"/>
    </location>
</feature>
<feature type="compositionally biased region" description="Low complexity" evidence="1">
    <location>
        <begin position="378"/>
        <end position="395"/>
    </location>
</feature>
<proteinExistence type="predicted"/>
<feature type="compositionally biased region" description="Low complexity" evidence="1">
    <location>
        <begin position="168"/>
        <end position="177"/>
    </location>
</feature>
<feature type="region of interest" description="Disordered" evidence="1">
    <location>
        <begin position="306"/>
        <end position="617"/>
    </location>
</feature>
<dbReference type="eggNOG" id="ENOG502R2EP">
    <property type="taxonomic scope" value="Eukaryota"/>
</dbReference>
<feature type="region of interest" description="Disordered" evidence="1">
    <location>
        <begin position="120"/>
        <end position="145"/>
    </location>
</feature>
<feature type="compositionally biased region" description="Basic and acidic residues" evidence="1">
    <location>
        <begin position="581"/>
        <end position="593"/>
    </location>
</feature>
<gene>
    <name evidence="2" type="ORF">MBM_07121</name>
</gene>
<protein>
    <submittedName>
        <fullName evidence="2">Uncharacterized protein</fullName>
    </submittedName>
</protein>
<dbReference type="AlphaFoldDB" id="K1WBZ7"/>
<organism evidence="2 3">
    <name type="scientific">Marssonina brunnea f. sp. multigermtubi (strain MB_m1)</name>
    <name type="common">Marssonina leaf spot fungus</name>
    <dbReference type="NCBI Taxonomy" id="1072389"/>
    <lineage>
        <taxon>Eukaryota</taxon>
        <taxon>Fungi</taxon>
        <taxon>Dikarya</taxon>
        <taxon>Ascomycota</taxon>
        <taxon>Pezizomycotina</taxon>
        <taxon>Leotiomycetes</taxon>
        <taxon>Helotiales</taxon>
        <taxon>Drepanopezizaceae</taxon>
        <taxon>Drepanopeziza</taxon>
    </lineage>
</organism>